<evidence type="ECO:0008006" key="3">
    <source>
        <dbReference type="Google" id="ProtNLM"/>
    </source>
</evidence>
<accession>A0A1H6LJD9</accession>
<dbReference type="OrthoDB" id="8453791at2"/>
<evidence type="ECO:0000313" key="2">
    <source>
        <dbReference type="Proteomes" id="UP000182272"/>
    </source>
</evidence>
<gene>
    <name evidence="1" type="ORF">SAMN05216581_0330</name>
</gene>
<dbReference type="AlphaFoldDB" id="A0A1H6LJD9"/>
<name>A0A1H6LJD9_9PSED</name>
<sequence length="339" mass="38342">MPNLQDEAKAYIESVLGATAHLTPMPLRVPYNIRDSYKTYELSISMGNHSPLNLMLLVSRDEISYPGIVKLQKHIELVRKATHQVIAYVCRSLSVQDRRSLITHQVNFIQPGFQMFIPEMALDLRESFRQRREQSEVTALLPAAQAMFLSCLYAGKTDETYFTTNALLGDLGYSRVTLSKAVDQLTSLGVISPAKSELHWKTYAFNGSPAEVFRKARQYLRSPVKKKIGITRNTIPMAPGVCLAGETALAKYTMLAEPEQAVWGMTKKVFTDMLALQAFEVIESVDAIEEWVEIWGYPSLCERNYIADAASLFLSLEENPDERIQIALDELKEQVRWLV</sequence>
<dbReference type="Proteomes" id="UP000182272">
    <property type="component" value="Chromosome I"/>
</dbReference>
<dbReference type="RefSeq" id="WP_019363138.1">
    <property type="nucleotide sequence ID" value="NZ_LT629972.1"/>
</dbReference>
<protein>
    <recommendedName>
        <fullName evidence="3">MarR family transcriptional regulator</fullName>
    </recommendedName>
</protein>
<evidence type="ECO:0000313" key="1">
    <source>
        <dbReference type="EMBL" id="SEH88675.1"/>
    </source>
</evidence>
<reference evidence="1 2" key="1">
    <citation type="submission" date="2016-10" db="EMBL/GenBank/DDBJ databases">
        <authorList>
            <person name="de Groot N.N."/>
        </authorList>
    </citation>
    <scope>NUCLEOTIDE SEQUENCE [LARGE SCALE GENOMIC DNA]</scope>
    <source>
        <strain evidence="1 2">LMG 2158</strain>
    </source>
</reference>
<dbReference type="EMBL" id="LT629972">
    <property type="protein sequence ID" value="SEH88675.1"/>
    <property type="molecule type" value="Genomic_DNA"/>
</dbReference>
<organism evidence="1 2">
    <name type="scientific">Pseudomonas asplenii</name>
    <dbReference type="NCBI Taxonomy" id="53407"/>
    <lineage>
        <taxon>Bacteria</taxon>
        <taxon>Pseudomonadati</taxon>
        <taxon>Pseudomonadota</taxon>
        <taxon>Gammaproteobacteria</taxon>
        <taxon>Pseudomonadales</taxon>
        <taxon>Pseudomonadaceae</taxon>
        <taxon>Pseudomonas</taxon>
    </lineage>
</organism>
<proteinExistence type="predicted"/>